<evidence type="ECO:0000313" key="3">
    <source>
        <dbReference type="Proteomes" id="UP000398389"/>
    </source>
</evidence>
<organism evidence="2 3">
    <name type="scientific">Magnusiomyces paraingens</name>
    <dbReference type="NCBI Taxonomy" id="2606893"/>
    <lineage>
        <taxon>Eukaryota</taxon>
        <taxon>Fungi</taxon>
        <taxon>Dikarya</taxon>
        <taxon>Ascomycota</taxon>
        <taxon>Saccharomycotina</taxon>
        <taxon>Dipodascomycetes</taxon>
        <taxon>Dipodascales</taxon>
        <taxon>Dipodascaceae</taxon>
        <taxon>Magnusiomyces</taxon>
    </lineage>
</organism>
<dbReference type="AlphaFoldDB" id="A0A5E8C708"/>
<evidence type="ECO:0000313" key="2">
    <source>
        <dbReference type="EMBL" id="VVT57801.1"/>
    </source>
</evidence>
<gene>
    <name evidence="2" type="ORF">SAPINGB_P005876</name>
</gene>
<dbReference type="InterPro" id="IPR053013">
    <property type="entry name" value="LAT"/>
</dbReference>
<sequence>MTQYRFRKVSSPTDIRTNHSANYLEWGRGLTHDQYTARERHLGSQPPCLDGHISYWSYEELSENDNSWTMVSCCESLTRPALYKTKGSPVRQTICHSVGAVFTPIPHRGKGHARRMLALLVEKFDQTDAPDSPFCDLYANLARQPFAIEDDEAIRKDRVLNSFSVLWSDVGTYYEKFGYKASSNLEMVITKLTPSDSDLAGSVDGTVLLTEADEVEFAAKDTAQFIKQLDYMTEADGTPRAAILPSTDLHIMTHARAHFVAPLLRPDQVPDGVTHPEGPVPNDFRSVQHFGAALQTGSHMSILWAQDIGNNKLNILRSLVEPPEGAKLVSSKEALAADLVTLLQAAVAEARRWHLSKVTLWIQDLPRDPVTGADLLTLEDVVEAWNSQPNDSQYAKFPAAISEREDSWPAARPLGGRKSGGSPQQVLVFDGKYAWY</sequence>
<dbReference type="Proteomes" id="UP000398389">
    <property type="component" value="Unassembled WGS sequence"/>
</dbReference>
<keyword evidence="3" id="KW-1185">Reference proteome</keyword>
<feature type="domain" description="LYC1 C-terminal" evidence="1">
    <location>
        <begin position="201"/>
        <end position="435"/>
    </location>
</feature>
<dbReference type="PANTHER" id="PTHR34815">
    <property type="entry name" value="LYSINE ACETYLTRANSFERASE"/>
    <property type="match status" value="1"/>
</dbReference>
<proteinExistence type="predicted"/>
<dbReference type="PANTHER" id="PTHR34815:SF2">
    <property type="entry name" value="N-ACETYLTRANSFERASE DOMAIN-CONTAINING PROTEIN"/>
    <property type="match status" value="1"/>
</dbReference>
<dbReference type="OrthoDB" id="2020070at2759"/>
<dbReference type="EMBL" id="CABVLU010000005">
    <property type="protein sequence ID" value="VVT57801.1"/>
    <property type="molecule type" value="Genomic_DNA"/>
</dbReference>
<dbReference type="Gene3D" id="3.40.630.30">
    <property type="match status" value="1"/>
</dbReference>
<dbReference type="RefSeq" id="XP_031856481.1">
    <property type="nucleotide sequence ID" value="XM_032000590.1"/>
</dbReference>
<dbReference type="Pfam" id="PF22998">
    <property type="entry name" value="GNAT_LYC1-like"/>
    <property type="match status" value="1"/>
</dbReference>
<protein>
    <recommendedName>
        <fullName evidence="1">LYC1 C-terminal domain-containing protein</fullName>
    </recommendedName>
</protein>
<accession>A0A5E8C708</accession>
<reference evidence="2 3" key="1">
    <citation type="submission" date="2019-09" db="EMBL/GenBank/DDBJ databases">
        <authorList>
            <person name="Brejova B."/>
        </authorList>
    </citation>
    <scope>NUCLEOTIDE SEQUENCE [LARGE SCALE GENOMIC DNA]</scope>
</reference>
<evidence type="ECO:0000259" key="1">
    <source>
        <dbReference type="Pfam" id="PF22998"/>
    </source>
</evidence>
<dbReference type="InterPro" id="IPR055100">
    <property type="entry name" value="GNAT_LYC1-like"/>
</dbReference>
<name>A0A5E8C708_9ASCO</name>
<dbReference type="GeneID" id="43584690"/>